<evidence type="ECO:0000313" key="2">
    <source>
        <dbReference type="EMBL" id="KAK8579340.1"/>
    </source>
</evidence>
<proteinExistence type="predicted"/>
<dbReference type="InterPro" id="IPR012337">
    <property type="entry name" value="RNaseH-like_sf"/>
</dbReference>
<dbReference type="InterPro" id="IPR053151">
    <property type="entry name" value="RNase_H-like"/>
</dbReference>
<sequence length="384" mass="43388">MDRLGLSITDVVASNEWTPFRFTKNETLLSHLFFADNLILYAKADPEQARRIANILNIFGSSFGHRKLGYLFISRPQVLWVRLLREKYKVLDMLPSSIFRTTCSPLWRALSNAWEDFRSNLAWSLGNGTSVNILFDVWGAWDTSKLSLVYTADAAPHILGVKPPDPHAGPDMDYVNLRQVWRRTVPQCWKNRNEAVFAASSASVDSVLSRSIGWAQYYNDGWLKPALVVHPSSAATPSRKPEPGWLYLNVDGDVLLSNGEATIGGFLRDHTGNFIFSFSKFIGCANSLHAELWSLHVGLQLAWEHGVDFLQVQTDCKQVTQLFQDPHADSSSISLVHSIRQLWQQGCVIDLFWTQRSSNKATDKLARLLIILPLKHLDSNCYNL</sequence>
<dbReference type="CDD" id="cd06222">
    <property type="entry name" value="RNase_H_like"/>
    <property type="match status" value="1"/>
</dbReference>
<dbReference type="SUPFAM" id="SSF53098">
    <property type="entry name" value="Ribonuclease H-like"/>
    <property type="match status" value="1"/>
</dbReference>
<accession>A0ABR2FEK9</accession>
<dbReference type="PANTHER" id="PTHR47723">
    <property type="entry name" value="OS05G0353850 PROTEIN"/>
    <property type="match status" value="1"/>
</dbReference>
<feature type="domain" description="RNase H type-1" evidence="1">
    <location>
        <begin position="249"/>
        <end position="367"/>
    </location>
</feature>
<dbReference type="InterPro" id="IPR036397">
    <property type="entry name" value="RNaseH_sf"/>
</dbReference>
<protein>
    <recommendedName>
        <fullName evidence="1">RNase H type-1 domain-containing protein</fullName>
    </recommendedName>
</protein>
<name>A0ABR2FEK9_9ROSI</name>
<dbReference type="InterPro" id="IPR044730">
    <property type="entry name" value="RNase_H-like_dom_plant"/>
</dbReference>
<comment type="caution">
    <text evidence="2">The sequence shown here is derived from an EMBL/GenBank/DDBJ whole genome shotgun (WGS) entry which is preliminary data.</text>
</comment>
<gene>
    <name evidence="2" type="ORF">V6N12_069666</name>
</gene>
<keyword evidence="3" id="KW-1185">Reference proteome</keyword>
<dbReference type="PANTHER" id="PTHR47723:SF19">
    <property type="entry name" value="POLYNUCLEOTIDYL TRANSFERASE, RIBONUCLEASE H-LIKE SUPERFAMILY PROTEIN"/>
    <property type="match status" value="1"/>
</dbReference>
<dbReference type="Gene3D" id="3.30.420.10">
    <property type="entry name" value="Ribonuclease H-like superfamily/Ribonuclease H"/>
    <property type="match status" value="1"/>
</dbReference>
<evidence type="ECO:0000313" key="3">
    <source>
        <dbReference type="Proteomes" id="UP001472677"/>
    </source>
</evidence>
<organism evidence="2 3">
    <name type="scientific">Hibiscus sabdariffa</name>
    <name type="common">roselle</name>
    <dbReference type="NCBI Taxonomy" id="183260"/>
    <lineage>
        <taxon>Eukaryota</taxon>
        <taxon>Viridiplantae</taxon>
        <taxon>Streptophyta</taxon>
        <taxon>Embryophyta</taxon>
        <taxon>Tracheophyta</taxon>
        <taxon>Spermatophyta</taxon>
        <taxon>Magnoliopsida</taxon>
        <taxon>eudicotyledons</taxon>
        <taxon>Gunneridae</taxon>
        <taxon>Pentapetalae</taxon>
        <taxon>rosids</taxon>
        <taxon>malvids</taxon>
        <taxon>Malvales</taxon>
        <taxon>Malvaceae</taxon>
        <taxon>Malvoideae</taxon>
        <taxon>Hibiscus</taxon>
    </lineage>
</organism>
<dbReference type="Pfam" id="PF13456">
    <property type="entry name" value="RVT_3"/>
    <property type="match status" value="1"/>
</dbReference>
<reference evidence="2 3" key="1">
    <citation type="journal article" date="2024" name="G3 (Bethesda)">
        <title>Genome assembly of Hibiscus sabdariffa L. provides insights into metabolisms of medicinal natural products.</title>
        <authorList>
            <person name="Kim T."/>
        </authorList>
    </citation>
    <scope>NUCLEOTIDE SEQUENCE [LARGE SCALE GENOMIC DNA]</scope>
    <source>
        <strain evidence="2">TK-2024</strain>
        <tissue evidence="2">Old leaves</tissue>
    </source>
</reference>
<dbReference type="Proteomes" id="UP001472677">
    <property type="component" value="Unassembled WGS sequence"/>
</dbReference>
<dbReference type="InterPro" id="IPR002156">
    <property type="entry name" value="RNaseH_domain"/>
</dbReference>
<dbReference type="EMBL" id="JBBPBM010000006">
    <property type="protein sequence ID" value="KAK8579340.1"/>
    <property type="molecule type" value="Genomic_DNA"/>
</dbReference>
<evidence type="ECO:0000259" key="1">
    <source>
        <dbReference type="Pfam" id="PF13456"/>
    </source>
</evidence>